<dbReference type="EMBL" id="AAZO01005681">
    <property type="status" value="NOT_ANNOTATED_CDS"/>
    <property type="molecule type" value="Genomic_DNA"/>
</dbReference>
<dbReference type="GeneID" id="8238738"/>
<evidence type="ECO:0000313" key="4">
    <source>
        <dbReference type="EnsemblMetazoa" id="PHUM467650-PA"/>
    </source>
</evidence>
<feature type="non-terminal residue" evidence="3">
    <location>
        <position position="1"/>
    </location>
</feature>
<keyword evidence="2" id="KW-0175">Coiled coil</keyword>
<dbReference type="Proteomes" id="UP000009046">
    <property type="component" value="Unassembled WGS sequence"/>
</dbReference>
<sequence>ELKADLLINQTKNTHNQIEAMKKYSEDVEKLNEAASQRPYSVLVAGLQRESQHLRELQAENCELRNALADHQNAIELIMSKYRQQISQLLPKEKTNFYTIPNLWQSAKVDEENSVKDQELISRLMTENKGLRDLLYIHRTYGPFIEMMENDGKNNDKNDESKS</sequence>
<reference evidence="3" key="2">
    <citation type="submission" date="2007-04" db="EMBL/GenBank/DDBJ databases">
        <title>The genome of the human body louse.</title>
        <authorList>
            <consortium name="The Human Body Louse Genome Consortium"/>
            <person name="Kirkness E."/>
            <person name="Walenz B."/>
            <person name="Hass B."/>
            <person name="Bruggner R."/>
            <person name="Strausberg R."/>
        </authorList>
    </citation>
    <scope>NUCLEOTIDE SEQUENCE</scope>
    <source>
        <strain evidence="3">USDA</strain>
    </source>
</reference>
<dbReference type="PANTHER" id="PTHR12186:SF2">
    <property type="entry name" value="FGFR1 ONCOGENE PARTNER 2 HOMOLOG"/>
    <property type="match status" value="1"/>
</dbReference>
<dbReference type="HOGENOM" id="CLU_1631283_0_0_1"/>
<dbReference type="AlphaFoldDB" id="E0VVU4"/>
<dbReference type="OrthoDB" id="21214at2759"/>
<gene>
    <name evidence="4" type="primary">8238738</name>
    <name evidence="3" type="ORF">Phum_PHUM467650</name>
</gene>
<dbReference type="KEGG" id="phu:Phum_PHUM467650"/>
<dbReference type="RefSeq" id="XP_002430238.1">
    <property type="nucleotide sequence ID" value="XM_002430193.1"/>
</dbReference>
<dbReference type="STRING" id="121224.E0VVU4"/>
<reference evidence="3" key="1">
    <citation type="submission" date="2007-04" db="EMBL/GenBank/DDBJ databases">
        <title>Annotation of Pediculus humanus corporis strain USDA.</title>
        <authorList>
            <person name="Kirkness E."/>
            <person name="Hannick L."/>
            <person name="Hass B."/>
            <person name="Bruggner R."/>
            <person name="Lawson D."/>
            <person name="Bidwell S."/>
            <person name="Joardar V."/>
            <person name="Caler E."/>
            <person name="Walenz B."/>
            <person name="Inman J."/>
            <person name="Schobel S."/>
            <person name="Galinsky K."/>
            <person name="Amedeo P."/>
            <person name="Strausberg R."/>
        </authorList>
    </citation>
    <scope>NUCLEOTIDE SEQUENCE</scope>
    <source>
        <strain evidence="3">USDA</strain>
    </source>
</reference>
<comment type="similarity">
    <text evidence="1">Belongs to the SIKE family.</text>
</comment>
<dbReference type="VEuPathDB" id="VectorBase:PHUM467650"/>
<keyword evidence="5" id="KW-1185">Reference proteome</keyword>
<dbReference type="EMBL" id="DS235814">
    <property type="protein sequence ID" value="EEB17500.1"/>
    <property type="molecule type" value="Genomic_DNA"/>
</dbReference>
<accession>E0VVU4</accession>
<organism>
    <name type="scientific">Pediculus humanus subsp. corporis</name>
    <name type="common">Body louse</name>
    <dbReference type="NCBI Taxonomy" id="121224"/>
    <lineage>
        <taxon>Eukaryota</taxon>
        <taxon>Metazoa</taxon>
        <taxon>Ecdysozoa</taxon>
        <taxon>Arthropoda</taxon>
        <taxon>Hexapoda</taxon>
        <taxon>Insecta</taxon>
        <taxon>Pterygota</taxon>
        <taxon>Neoptera</taxon>
        <taxon>Paraneoptera</taxon>
        <taxon>Psocodea</taxon>
        <taxon>Troctomorpha</taxon>
        <taxon>Phthiraptera</taxon>
        <taxon>Anoplura</taxon>
        <taxon>Pediculidae</taxon>
        <taxon>Pediculus</taxon>
    </lineage>
</organism>
<evidence type="ECO:0000313" key="3">
    <source>
        <dbReference type="EMBL" id="EEB17500.1"/>
    </source>
</evidence>
<reference evidence="4" key="3">
    <citation type="submission" date="2020-05" db="UniProtKB">
        <authorList>
            <consortium name="EnsemblMetazoa"/>
        </authorList>
    </citation>
    <scope>IDENTIFICATION</scope>
    <source>
        <strain evidence="4">USDA</strain>
    </source>
</reference>
<evidence type="ECO:0000256" key="1">
    <source>
        <dbReference type="ARBA" id="ARBA00005537"/>
    </source>
</evidence>
<proteinExistence type="inferred from homology"/>
<evidence type="ECO:0000313" key="5">
    <source>
        <dbReference type="Proteomes" id="UP000009046"/>
    </source>
</evidence>
<dbReference type="EnsemblMetazoa" id="PHUM467650-RA">
    <property type="protein sequence ID" value="PHUM467650-PA"/>
    <property type="gene ID" value="PHUM467650"/>
</dbReference>
<dbReference type="OMA" id="MSKFKPH"/>
<dbReference type="CTD" id="8238738"/>
<dbReference type="PANTHER" id="PTHR12186">
    <property type="entry name" value="SIKE FAMILY MEMBER"/>
    <property type="match status" value="1"/>
</dbReference>
<name>E0VVU4_PEDHC</name>
<dbReference type="InterPro" id="IPR008555">
    <property type="entry name" value="SIKE"/>
</dbReference>
<dbReference type="eggNOG" id="ENOG502QSAD">
    <property type="taxonomic scope" value="Eukaryota"/>
</dbReference>
<dbReference type="Pfam" id="PF05769">
    <property type="entry name" value="SIKE"/>
    <property type="match status" value="2"/>
</dbReference>
<protein>
    <submittedName>
        <fullName evidence="3 4">Wit3.0, putative</fullName>
    </submittedName>
</protein>
<evidence type="ECO:0000256" key="2">
    <source>
        <dbReference type="ARBA" id="ARBA00023054"/>
    </source>
</evidence>